<dbReference type="Gene3D" id="3.30.565.10">
    <property type="entry name" value="Histidine kinase-like ATPase, C-terminal domain"/>
    <property type="match status" value="1"/>
</dbReference>
<feature type="domain" description="Response regulatory" evidence="20">
    <location>
        <begin position="787"/>
        <end position="906"/>
    </location>
</feature>
<dbReference type="SMART" id="SM00388">
    <property type="entry name" value="HisKA"/>
    <property type="match status" value="1"/>
</dbReference>
<dbReference type="Pfam" id="PF01627">
    <property type="entry name" value="Hpt"/>
    <property type="match status" value="1"/>
</dbReference>
<dbReference type="FunFam" id="3.30.565.10:FF:000010">
    <property type="entry name" value="Sensor histidine kinase RcsC"/>
    <property type="match status" value="1"/>
</dbReference>
<dbReference type="PANTHER" id="PTHR45339">
    <property type="entry name" value="HYBRID SIGNAL TRANSDUCTION HISTIDINE KINASE J"/>
    <property type="match status" value="1"/>
</dbReference>
<accession>A0A3N1VN30</accession>
<keyword evidence="8" id="KW-0547">Nucleotide-binding</keyword>
<feature type="domain" description="HAMP" evidence="21">
    <location>
        <begin position="295"/>
        <end position="349"/>
    </location>
</feature>
<dbReference type="InterPro" id="IPR003661">
    <property type="entry name" value="HisK_dim/P_dom"/>
</dbReference>
<dbReference type="Gene3D" id="3.30.450.20">
    <property type="entry name" value="PAS domain"/>
    <property type="match status" value="2"/>
</dbReference>
<evidence type="ECO:0000313" key="24">
    <source>
        <dbReference type="Proteomes" id="UP000276223"/>
    </source>
</evidence>
<name>A0A3N1VN30_9BACT</name>
<evidence type="ECO:0000256" key="18">
    <source>
        <dbReference type="SAM" id="Coils"/>
    </source>
</evidence>
<evidence type="ECO:0000256" key="3">
    <source>
        <dbReference type="ARBA" id="ARBA00012438"/>
    </source>
</evidence>
<evidence type="ECO:0000256" key="6">
    <source>
        <dbReference type="ARBA" id="ARBA00022679"/>
    </source>
</evidence>
<keyword evidence="13" id="KW-0472">Membrane</keyword>
<dbReference type="Pfam" id="PF00072">
    <property type="entry name" value="Response_reg"/>
    <property type="match status" value="2"/>
</dbReference>
<dbReference type="EMBL" id="RJVA01000010">
    <property type="protein sequence ID" value="ROR01612.1"/>
    <property type="molecule type" value="Genomic_DNA"/>
</dbReference>
<dbReference type="InterPro" id="IPR001789">
    <property type="entry name" value="Sig_transdc_resp-reg_receiver"/>
</dbReference>
<dbReference type="SUPFAM" id="SSF52172">
    <property type="entry name" value="CheY-like"/>
    <property type="match status" value="2"/>
</dbReference>
<dbReference type="InterPro" id="IPR003594">
    <property type="entry name" value="HATPase_dom"/>
</dbReference>
<keyword evidence="11" id="KW-1133">Transmembrane helix</keyword>
<keyword evidence="12" id="KW-0902">Two-component regulatory system</keyword>
<dbReference type="InterPro" id="IPR008207">
    <property type="entry name" value="Sig_transdc_His_kin_Hpt_dom"/>
</dbReference>
<dbReference type="SMART" id="SM00448">
    <property type="entry name" value="REC"/>
    <property type="match status" value="2"/>
</dbReference>
<evidence type="ECO:0000256" key="14">
    <source>
        <dbReference type="ARBA" id="ARBA00064003"/>
    </source>
</evidence>
<keyword evidence="18" id="KW-0175">Coiled coil</keyword>
<dbReference type="GO" id="GO:0005524">
    <property type="term" value="F:ATP binding"/>
    <property type="evidence" value="ECO:0007669"/>
    <property type="project" value="UniProtKB-KW"/>
</dbReference>
<evidence type="ECO:0000256" key="8">
    <source>
        <dbReference type="ARBA" id="ARBA00022741"/>
    </source>
</evidence>
<evidence type="ECO:0000256" key="5">
    <source>
        <dbReference type="ARBA" id="ARBA00022553"/>
    </source>
</evidence>
<feature type="domain" description="Histidine kinase" evidence="19">
    <location>
        <begin position="392"/>
        <end position="615"/>
    </location>
</feature>
<keyword evidence="24" id="KW-1185">Reference proteome</keyword>
<dbReference type="SMART" id="SM00073">
    <property type="entry name" value="HPT"/>
    <property type="match status" value="1"/>
</dbReference>
<dbReference type="FunFam" id="1.10.287.130:FF:000002">
    <property type="entry name" value="Two-component osmosensing histidine kinase"/>
    <property type="match status" value="1"/>
</dbReference>
<feature type="domain" description="HPt" evidence="22">
    <location>
        <begin position="949"/>
        <end position="1039"/>
    </location>
</feature>
<evidence type="ECO:0000256" key="13">
    <source>
        <dbReference type="ARBA" id="ARBA00023136"/>
    </source>
</evidence>
<dbReference type="CDD" id="cd00088">
    <property type="entry name" value="HPT"/>
    <property type="match status" value="1"/>
</dbReference>
<feature type="modified residue" description="4-aspartylphosphate" evidence="17">
    <location>
        <position position="693"/>
    </location>
</feature>
<dbReference type="InterPro" id="IPR036890">
    <property type="entry name" value="HATPase_C_sf"/>
</dbReference>
<evidence type="ECO:0000256" key="2">
    <source>
        <dbReference type="ARBA" id="ARBA00004651"/>
    </source>
</evidence>
<dbReference type="CDD" id="cd16922">
    <property type="entry name" value="HATPase_EvgS-ArcB-TorS-like"/>
    <property type="match status" value="1"/>
</dbReference>
<dbReference type="PANTHER" id="PTHR45339:SF1">
    <property type="entry name" value="HYBRID SIGNAL TRANSDUCTION HISTIDINE KINASE J"/>
    <property type="match status" value="1"/>
</dbReference>
<evidence type="ECO:0000259" key="20">
    <source>
        <dbReference type="PROSITE" id="PS50110"/>
    </source>
</evidence>
<dbReference type="PROSITE" id="PS50894">
    <property type="entry name" value="HPT"/>
    <property type="match status" value="1"/>
</dbReference>
<evidence type="ECO:0000259" key="21">
    <source>
        <dbReference type="PROSITE" id="PS50885"/>
    </source>
</evidence>
<dbReference type="RefSeq" id="WP_170161571.1">
    <property type="nucleotide sequence ID" value="NZ_RJVA01000010.1"/>
</dbReference>
<dbReference type="SUPFAM" id="SSF55874">
    <property type="entry name" value="ATPase domain of HSP90 chaperone/DNA topoisomerase II/histidine kinase"/>
    <property type="match status" value="1"/>
</dbReference>
<feature type="modified residue" description="4-aspartylphosphate" evidence="17">
    <location>
        <position position="836"/>
    </location>
</feature>
<evidence type="ECO:0000256" key="1">
    <source>
        <dbReference type="ARBA" id="ARBA00000085"/>
    </source>
</evidence>
<keyword evidence="5 17" id="KW-0597">Phosphoprotein</keyword>
<dbReference type="Proteomes" id="UP000276223">
    <property type="component" value="Unassembled WGS sequence"/>
</dbReference>
<dbReference type="Gene3D" id="1.20.120.160">
    <property type="entry name" value="HPT domain"/>
    <property type="match status" value="1"/>
</dbReference>
<evidence type="ECO:0000256" key="15">
    <source>
        <dbReference type="ARBA" id="ARBA00068150"/>
    </source>
</evidence>
<feature type="modified residue" description="Phosphohistidine" evidence="16">
    <location>
        <position position="988"/>
    </location>
</feature>
<dbReference type="Gene3D" id="3.40.50.2300">
    <property type="match status" value="2"/>
</dbReference>
<dbReference type="InterPro" id="IPR036097">
    <property type="entry name" value="HisK_dim/P_sf"/>
</dbReference>
<keyword evidence="6" id="KW-0808">Transferase</keyword>
<evidence type="ECO:0000256" key="11">
    <source>
        <dbReference type="ARBA" id="ARBA00022989"/>
    </source>
</evidence>
<comment type="subcellular location">
    <subcellularLocation>
        <location evidence="2">Cell membrane</location>
        <topology evidence="2">Multi-pass membrane protein</topology>
    </subcellularLocation>
</comment>
<evidence type="ECO:0000256" key="9">
    <source>
        <dbReference type="ARBA" id="ARBA00022777"/>
    </source>
</evidence>
<organism evidence="23 24">
    <name type="scientific">Desulfosoma caldarium</name>
    <dbReference type="NCBI Taxonomy" id="610254"/>
    <lineage>
        <taxon>Bacteria</taxon>
        <taxon>Pseudomonadati</taxon>
        <taxon>Thermodesulfobacteriota</taxon>
        <taxon>Syntrophobacteria</taxon>
        <taxon>Syntrophobacterales</taxon>
        <taxon>Syntrophobacteraceae</taxon>
        <taxon>Desulfosoma</taxon>
    </lineage>
</organism>
<dbReference type="CDD" id="cd17546">
    <property type="entry name" value="REC_hyHK_CKI1_RcsC-like"/>
    <property type="match status" value="1"/>
</dbReference>
<dbReference type="CDD" id="cd00082">
    <property type="entry name" value="HisKA"/>
    <property type="match status" value="1"/>
</dbReference>
<dbReference type="Pfam" id="PF02518">
    <property type="entry name" value="HATPase_c"/>
    <property type="match status" value="1"/>
</dbReference>
<evidence type="ECO:0000256" key="7">
    <source>
        <dbReference type="ARBA" id="ARBA00022692"/>
    </source>
</evidence>
<keyword evidence="4" id="KW-1003">Cell membrane</keyword>
<evidence type="ECO:0000259" key="22">
    <source>
        <dbReference type="PROSITE" id="PS50894"/>
    </source>
</evidence>
<dbReference type="InterPro" id="IPR011006">
    <property type="entry name" value="CheY-like_superfamily"/>
</dbReference>
<reference evidence="23 24" key="1">
    <citation type="submission" date="2018-11" db="EMBL/GenBank/DDBJ databases">
        <title>Genomic Encyclopedia of Type Strains, Phase IV (KMG-IV): sequencing the most valuable type-strain genomes for metagenomic binning, comparative biology and taxonomic classification.</title>
        <authorList>
            <person name="Goeker M."/>
        </authorList>
    </citation>
    <scope>NUCLEOTIDE SEQUENCE [LARGE SCALE GENOMIC DNA]</scope>
    <source>
        <strain evidence="23 24">DSM 22027</strain>
    </source>
</reference>
<evidence type="ECO:0000256" key="12">
    <source>
        <dbReference type="ARBA" id="ARBA00023012"/>
    </source>
</evidence>
<evidence type="ECO:0000259" key="19">
    <source>
        <dbReference type="PROSITE" id="PS50109"/>
    </source>
</evidence>
<evidence type="ECO:0000256" key="4">
    <source>
        <dbReference type="ARBA" id="ARBA00022475"/>
    </source>
</evidence>
<dbReference type="InterPro" id="IPR005467">
    <property type="entry name" value="His_kinase_dom"/>
</dbReference>
<keyword evidence="9 23" id="KW-0418">Kinase</keyword>
<keyword evidence="7" id="KW-0812">Transmembrane</keyword>
<dbReference type="CDD" id="cd18774">
    <property type="entry name" value="PDC2_HK_sensor"/>
    <property type="match status" value="1"/>
</dbReference>
<gene>
    <name evidence="23" type="ORF">EDC27_0791</name>
</gene>
<dbReference type="EC" id="2.7.13.3" evidence="3"/>
<protein>
    <recommendedName>
        <fullName evidence="15">Sensory/regulatory protein RpfC</fullName>
        <ecNumber evidence="3">2.7.13.3</ecNumber>
    </recommendedName>
</protein>
<dbReference type="InterPro" id="IPR036641">
    <property type="entry name" value="HPT_dom_sf"/>
</dbReference>
<evidence type="ECO:0000256" key="10">
    <source>
        <dbReference type="ARBA" id="ARBA00022840"/>
    </source>
</evidence>
<dbReference type="SUPFAM" id="SSF47226">
    <property type="entry name" value="Histidine-containing phosphotransfer domain, HPT domain"/>
    <property type="match status" value="1"/>
</dbReference>
<dbReference type="Gene3D" id="1.10.287.130">
    <property type="match status" value="1"/>
</dbReference>
<feature type="coiled-coil region" evidence="18">
    <location>
        <begin position="348"/>
        <end position="385"/>
    </location>
</feature>
<dbReference type="SMART" id="SM00387">
    <property type="entry name" value="HATPase_c"/>
    <property type="match status" value="1"/>
</dbReference>
<comment type="caution">
    <text evidence="23">The sequence shown here is derived from an EMBL/GenBank/DDBJ whole genome shotgun (WGS) entry which is preliminary data.</text>
</comment>
<feature type="domain" description="Response regulatory" evidence="20">
    <location>
        <begin position="639"/>
        <end position="761"/>
    </location>
</feature>
<proteinExistence type="predicted"/>
<dbReference type="InterPro" id="IPR004358">
    <property type="entry name" value="Sig_transdc_His_kin-like_C"/>
</dbReference>
<dbReference type="GO" id="GO:0005886">
    <property type="term" value="C:plasma membrane"/>
    <property type="evidence" value="ECO:0007669"/>
    <property type="project" value="UniProtKB-SubCell"/>
</dbReference>
<comment type="catalytic activity">
    <reaction evidence="1">
        <text>ATP + protein L-histidine = ADP + protein N-phospho-L-histidine.</text>
        <dbReference type="EC" id="2.7.13.3"/>
    </reaction>
</comment>
<keyword evidence="10" id="KW-0067">ATP-binding</keyword>
<dbReference type="SUPFAM" id="SSF47384">
    <property type="entry name" value="Homodimeric domain of signal transducing histidine kinase"/>
    <property type="match status" value="1"/>
</dbReference>
<dbReference type="InterPro" id="IPR029151">
    <property type="entry name" value="Sensor-like_sf"/>
</dbReference>
<dbReference type="InterPro" id="IPR003660">
    <property type="entry name" value="HAMP_dom"/>
</dbReference>
<evidence type="ECO:0000256" key="17">
    <source>
        <dbReference type="PROSITE-ProRule" id="PRU00169"/>
    </source>
</evidence>
<evidence type="ECO:0000313" key="23">
    <source>
        <dbReference type="EMBL" id="ROR01612.1"/>
    </source>
</evidence>
<dbReference type="PROSITE" id="PS50885">
    <property type="entry name" value="HAMP"/>
    <property type="match status" value="1"/>
</dbReference>
<dbReference type="PRINTS" id="PR00344">
    <property type="entry name" value="BCTRLSENSOR"/>
</dbReference>
<dbReference type="PROSITE" id="PS50109">
    <property type="entry name" value="HIS_KIN"/>
    <property type="match status" value="1"/>
</dbReference>
<dbReference type="AlphaFoldDB" id="A0A3N1VN30"/>
<evidence type="ECO:0000256" key="16">
    <source>
        <dbReference type="PROSITE-ProRule" id="PRU00110"/>
    </source>
</evidence>
<dbReference type="GO" id="GO:0000155">
    <property type="term" value="F:phosphorelay sensor kinase activity"/>
    <property type="evidence" value="ECO:0007669"/>
    <property type="project" value="InterPro"/>
</dbReference>
<dbReference type="SUPFAM" id="SSF103190">
    <property type="entry name" value="Sensory domain-like"/>
    <property type="match status" value="1"/>
</dbReference>
<sequence length="1051" mass="114641">MKSAPLASVVRSHMGPKIFALGFTAVFLGTLLVGYQQIQTVRNHHRQVIRPLMTSLQWYVHHASSTLHILASTDVWATEGRPSILEKIHQAVPYFDRLIVTDGQGIVLASYPSGVEGMDFSGFLPTLLKDPGKLEAVSDPYVSQETGKVTVSLAVRHGSLGFVMGELNLSKIQTYVESLLDGAGAGNIAFVVDGYGNLLAHPNHDLVSQQINLGHVSVVNRVISDRKTHAALVTLDSSWHMATAAFMAERGWIFCVATPLWRFLSPVAQASGLAVALLCLSTAVVMALARRQVERVVGTPLERFSRALAYVADGHVDAVDRLEPCGVAELDRVVGAMKQMADTVAAREHEVRLTLEALEKSNKELEEAITQANRLALEAEVANQAKSLFLANMSHEIRTPMNGILGMNRLLQDTPLTPLQRDYVDIIQKSGEALLSLLNDILDFSKIEAGKMELEHVDFDLRDTVEGVAETLAIKAHEKGLELACLVDAAVPRYLRGDAARLRQILLNLVGNALKFTEKGEVVLSVTRTESEPQQGKVSLRFAVRDTGIGIPKDRIEAIFQSFSQADASITRKYGGTGLGLTISKKLVEMMGGVMGVDSEVGKGSTFWFTAVLEVGERAAEEEKLRIDEAVLQRVQSTRVLVVDDNATNRFVVSEMLRVWGYGYDEAADGPTALEKLRAAHRNGMPFDIVVLDMQMPEMDGEMVVRHMRADSDLSRTPCVLLTSVVTPAMGERVKTEDLFRAVLTKPVRYSKLYNALLACLDLAQVVQSQVRGVTCLSLDKDAPALRVLLAEDNPVNQKVAAGCLGKLGCTVDVVSNGQEALEALRQQTYDLVFMDVQMPVLDGLEATRMIRKGLARVKNPRVPIIAMTAHALPGDRQMCLQAGMDDYVPKPLRLEDLQGAIERQMHRAERDAQVHEEAAACTSPSAGLAAADQDVFHWDELVDRLGGDMDLSWEILSEFVAELPQRLKEIDEALEKGDIAETKRLAHSLKGAAANISAHRLSEAARALEQAAAPENPVDLLPLCAVVKEQADRLTMAVCDVGAPSDAVSF</sequence>
<dbReference type="Pfam" id="PF00512">
    <property type="entry name" value="HisKA"/>
    <property type="match status" value="1"/>
</dbReference>
<dbReference type="PROSITE" id="PS50110">
    <property type="entry name" value="RESPONSE_REGULATORY"/>
    <property type="match status" value="2"/>
</dbReference>
<comment type="subunit">
    <text evidence="14">At low DSF concentrations, interacts with RpfF.</text>
</comment>